<reference evidence="2 3" key="1">
    <citation type="submission" date="2020-07" db="EMBL/GenBank/DDBJ databases">
        <title>Endozoicomonas sp. nov., isolated from sediment.</title>
        <authorList>
            <person name="Gu T."/>
        </authorList>
    </citation>
    <scope>NUCLEOTIDE SEQUENCE [LARGE SCALE GENOMIC DNA]</scope>
    <source>
        <strain evidence="2 3">SM1973</strain>
    </source>
</reference>
<organism evidence="2 3">
    <name type="scientific">Spartinivicinus marinus</name>
    <dbReference type="NCBI Taxonomy" id="2994442"/>
    <lineage>
        <taxon>Bacteria</taxon>
        <taxon>Pseudomonadati</taxon>
        <taxon>Pseudomonadota</taxon>
        <taxon>Gammaproteobacteria</taxon>
        <taxon>Oceanospirillales</taxon>
        <taxon>Zooshikellaceae</taxon>
        <taxon>Spartinivicinus</taxon>
    </lineage>
</organism>
<dbReference type="RefSeq" id="WP_180568597.1">
    <property type="nucleotide sequence ID" value="NZ_JACCKB010000015.1"/>
</dbReference>
<protein>
    <submittedName>
        <fullName evidence="2">Uncharacterized protein</fullName>
    </submittedName>
</protein>
<sequence length="133" mass="14315">MKKRLLIGLSALIAMPAFSQVVVNEDVECTTKGTSIVGKRHTCDSSETYTAPSGHFITKQPSPSFQIASSNGADNRCHYELGGYKNIGFGIEVPTSITIKAHAKGPGGIATGRGWTRCNFSYNYRLIPDLSGF</sequence>
<keyword evidence="1" id="KW-0732">Signal</keyword>
<dbReference type="AlphaFoldDB" id="A0A853I7D6"/>
<evidence type="ECO:0000313" key="3">
    <source>
        <dbReference type="Proteomes" id="UP000569732"/>
    </source>
</evidence>
<dbReference type="Proteomes" id="UP000569732">
    <property type="component" value="Unassembled WGS sequence"/>
</dbReference>
<name>A0A853I7D6_9GAMM</name>
<accession>A0A853I7D6</accession>
<evidence type="ECO:0000313" key="2">
    <source>
        <dbReference type="EMBL" id="NYZ66568.1"/>
    </source>
</evidence>
<keyword evidence="3" id="KW-1185">Reference proteome</keyword>
<proteinExistence type="predicted"/>
<evidence type="ECO:0000256" key="1">
    <source>
        <dbReference type="SAM" id="SignalP"/>
    </source>
</evidence>
<dbReference type="EMBL" id="JACCKB010000015">
    <property type="protein sequence ID" value="NYZ66568.1"/>
    <property type="molecule type" value="Genomic_DNA"/>
</dbReference>
<gene>
    <name evidence="2" type="ORF">H0A36_11165</name>
</gene>
<feature type="chain" id="PRO_5032366088" evidence="1">
    <location>
        <begin position="20"/>
        <end position="133"/>
    </location>
</feature>
<comment type="caution">
    <text evidence="2">The sequence shown here is derived from an EMBL/GenBank/DDBJ whole genome shotgun (WGS) entry which is preliminary data.</text>
</comment>
<feature type="signal peptide" evidence="1">
    <location>
        <begin position="1"/>
        <end position="19"/>
    </location>
</feature>